<keyword evidence="3" id="KW-1003">Cell membrane</keyword>
<feature type="transmembrane region" description="Helical" evidence="7">
    <location>
        <begin position="12"/>
        <end position="33"/>
    </location>
</feature>
<feature type="transmembrane region" description="Helical" evidence="7">
    <location>
        <begin position="101"/>
        <end position="119"/>
    </location>
</feature>
<protein>
    <submittedName>
        <fullName evidence="9">NitT/TauT family transport system permease protein</fullName>
    </submittedName>
</protein>
<dbReference type="Pfam" id="PF00528">
    <property type="entry name" value="BPD_transp_1"/>
    <property type="match status" value="1"/>
</dbReference>
<dbReference type="RefSeq" id="WP_183420313.1">
    <property type="nucleotide sequence ID" value="NZ_JACHXY010000003.1"/>
</dbReference>
<evidence type="ECO:0000256" key="1">
    <source>
        <dbReference type="ARBA" id="ARBA00004651"/>
    </source>
</evidence>
<keyword evidence="2 7" id="KW-0813">Transport</keyword>
<dbReference type="GO" id="GO:0005886">
    <property type="term" value="C:plasma membrane"/>
    <property type="evidence" value="ECO:0007669"/>
    <property type="project" value="UniProtKB-SubCell"/>
</dbReference>
<dbReference type="EMBL" id="JACHXY010000003">
    <property type="protein sequence ID" value="MBB3158884.1"/>
    <property type="molecule type" value="Genomic_DNA"/>
</dbReference>
<evidence type="ECO:0000256" key="2">
    <source>
        <dbReference type="ARBA" id="ARBA00022448"/>
    </source>
</evidence>
<dbReference type="SUPFAM" id="SSF161098">
    <property type="entry name" value="MetI-like"/>
    <property type="match status" value="1"/>
</dbReference>
<keyword evidence="4 7" id="KW-0812">Transmembrane</keyword>
<comment type="subcellular location">
    <subcellularLocation>
        <location evidence="1 7">Cell membrane</location>
        <topology evidence="1 7">Multi-pass membrane protein</topology>
    </subcellularLocation>
</comment>
<evidence type="ECO:0000259" key="8">
    <source>
        <dbReference type="PROSITE" id="PS50928"/>
    </source>
</evidence>
<dbReference type="Gene3D" id="1.10.3720.10">
    <property type="entry name" value="MetI-like"/>
    <property type="match status" value="1"/>
</dbReference>
<dbReference type="Proteomes" id="UP000543579">
    <property type="component" value="Unassembled WGS sequence"/>
</dbReference>
<accession>A0A7W5CL33</accession>
<comment type="similarity">
    <text evidence="7">Belongs to the binding-protein-dependent transport system permease family.</text>
</comment>
<evidence type="ECO:0000256" key="5">
    <source>
        <dbReference type="ARBA" id="ARBA00022989"/>
    </source>
</evidence>
<evidence type="ECO:0000256" key="4">
    <source>
        <dbReference type="ARBA" id="ARBA00022692"/>
    </source>
</evidence>
<comment type="caution">
    <text evidence="9">The sequence shown here is derived from an EMBL/GenBank/DDBJ whole genome shotgun (WGS) entry which is preliminary data.</text>
</comment>
<dbReference type="GO" id="GO:0055085">
    <property type="term" value="P:transmembrane transport"/>
    <property type="evidence" value="ECO:0007669"/>
    <property type="project" value="InterPro"/>
</dbReference>
<keyword evidence="5 7" id="KW-1133">Transmembrane helix</keyword>
<feature type="domain" description="ABC transmembrane type-1" evidence="8">
    <location>
        <begin position="62"/>
        <end position="242"/>
    </location>
</feature>
<keyword evidence="6 7" id="KW-0472">Membrane</keyword>
<dbReference type="PROSITE" id="PS50928">
    <property type="entry name" value="ABC_TM1"/>
    <property type="match status" value="1"/>
</dbReference>
<dbReference type="PANTHER" id="PTHR30151:SF0">
    <property type="entry name" value="ABC TRANSPORTER PERMEASE PROTEIN MJ0413-RELATED"/>
    <property type="match status" value="1"/>
</dbReference>
<dbReference type="PANTHER" id="PTHR30151">
    <property type="entry name" value="ALKANE SULFONATE ABC TRANSPORTER-RELATED, MEMBRANE SUBUNIT"/>
    <property type="match status" value="1"/>
</dbReference>
<organism evidence="9 10">
    <name type="scientific">Microbacterium proteolyticum</name>
    <dbReference type="NCBI Taxonomy" id="1572644"/>
    <lineage>
        <taxon>Bacteria</taxon>
        <taxon>Bacillati</taxon>
        <taxon>Actinomycetota</taxon>
        <taxon>Actinomycetes</taxon>
        <taxon>Micrococcales</taxon>
        <taxon>Microbacteriaceae</taxon>
        <taxon>Microbacterium</taxon>
    </lineage>
</organism>
<dbReference type="InterPro" id="IPR000515">
    <property type="entry name" value="MetI-like"/>
</dbReference>
<evidence type="ECO:0000256" key="3">
    <source>
        <dbReference type="ARBA" id="ARBA00022475"/>
    </source>
</evidence>
<evidence type="ECO:0000313" key="10">
    <source>
        <dbReference type="Proteomes" id="UP000543579"/>
    </source>
</evidence>
<evidence type="ECO:0000256" key="6">
    <source>
        <dbReference type="ARBA" id="ARBA00023136"/>
    </source>
</evidence>
<reference evidence="9 10" key="1">
    <citation type="submission" date="2020-08" db="EMBL/GenBank/DDBJ databases">
        <title>Genomic Encyclopedia of Type Strains, Phase III (KMG-III): the genomes of soil and plant-associated and newly described type strains.</title>
        <authorList>
            <person name="Whitman W."/>
        </authorList>
    </citation>
    <scope>NUCLEOTIDE SEQUENCE [LARGE SCALE GENOMIC DNA]</scope>
    <source>
        <strain evidence="9 10">CECT 8356</strain>
    </source>
</reference>
<feature type="transmembrane region" description="Helical" evidence="7">
    <location>
        <begin position="66"/>
        <end position="89"/>
    </location>
</feature>
<name>A0A7W5CL33_9MICO</name>
<evidence type="ECO:0000256" key="7">
    <source>
        <dbReference type="RuleBase" id="RU363032"/>
    </source>
</evidence>
<proteinExistence type="inferred from homology"/>
<feature type="transmembrane region" description="Helical" evidence="7">
    <location>
        <begin position="125"/>
        <end position="144"/>
    </location>
</feature>
<feature type="transmembrane region" description="Helical" evidence="7">
    <location>
        <begin position="224"/>
        <end position="242"/>
    </location>
</feature>
<sequence>MVSSNASVLTRRIASLVWPVVVILVAWELVVAVNGYTDLLLPRPGVVAMEILLHLDKYAGPTLTTIALAVPGALLGLALGSGLAILVWYSSVLDGLITPTTNVLQAIPVVAMLPVIGRLVGYNEITIIVVVMLLSFFPTFVLVLGRLRQPNGSTEDVFRVFGADRRTTLVRLLLPQAVPGLMAAIRMTAPFSIGAVILAQYLLAIGGLGQLITDSVVRSDTVAVWAIACITTFVAILVFALTKMLEDRVSTRFL</sequence>
<evidence type="ECO:0000313" key="9">
    <source>
        <dbReference type="EMBL" id="MBB3158884.1"/>
    </source>
</evidence>
<dbReference type="AlphaFoldDB" id="A0A7W5CL33"/>
<gene>
    <name evidence="9" type="ORF">FHS07_002602</name>
</gene>
<dbReference type="CDD" id="cd06261">
    <property type="entry name" value="TM_PBP2"/>
    <property type="match status" value="1"/>
</dbReference>
<feature type="transmembrane region" description="Helical" evidence="7">
    <location>
        <begin position="191"/>
        <end position="212"/>
    </location>
</feature>
<dbReference type="InterPro" id="IPR035906">
    <property type="entry name" value="MetI-like_sf"/>
</dbReference>